<dbReference type="Proteomes" id="UP001071478">
    <property type="component" value="Unassembled WGS sequence"/>
</dbReference>
<dbReference type="AlphaFoldDB" id="A0A9Q4C6Z9"/>
<feature type="region of interest" description="Disordered" evidence="6">
    <location>
        <begin position="307"/>
        <end position="347"/>
    </location>
</feature>
<organism evidence="8 9">
    <name type="scientific">Corynebacterium pygosceleis</name>
    <dbReference type="NCBI Taxonomy" id="2800406"/>
    <lineage>
        <taxon>Bacteria</taxon>
        <taxon>Bacillati</taxon>
        <taxon>Actinomycetota</taxon>
        <taxon>Actinomycetes</taxon>
        <taxon>Mycobacteriales</taxon>
        <taxon>Corynebacteriaceae</taxon>
        <taxon>Corynebacterium</taxon>
    </lineage>
</organism>
<dbReference type="InterPro" id="IPR001406">
    <property type="entry name" value="PsdUridine_synth_TruA"/>
</dbReference>
<dbReference type="InterPro" id="IPR020094">
    <property type="entry name" value="TruA/RsuA/RluB/E/F_N"/>
</dbReference>
<evidence type="ECO:0000313" key="8">
    <source>
        <dbReference type="EMBL" id="MCX7468119.1"/>
    </source>
</evidence>
<dbReference type="InterPro" id="IPR020097">
    <property type="entry name" value="PsdUridine_synth_TruA_a/b_dom"/>
</dbReference>
<keyword evidence="3 4" id="KW-0413">Isomerase</keyword>
<evidence type="ECO:0000256" key="5">
    <source>
        <dbReference type="RuleBase" id="RU003792"/>
    </source>
</evidence>
<dbReference type="GO" id="GO:0003723">
    <property type="term" value="F:RNA binding"/>
    <property type="evidence" value="ECO:0007669"/>
    <property type="project" value="InterPro"/>
</dbReference>
<dbReference type="PANTHER" id="PTHR11142:SF0">
    <property type="entry name" value="TRNA PSEUDOURIDINE SYNTHASE-LIKE 1"/>
    <property type="match status" value="1"/>
</dbReference>
<protein>
    <recommendedName>
        <fullName evidence="4">tRNA pseudouridine synthase A</fullName>
        <ecNumber evidence="4">5.4.99.12</ecNumber>
    </recommendedName>
    <alternativeName>
        <fullName evidence="4">tRNA pseudouridine(38-40) synthase</fullName>
    </alternativeName>
    <alternativeName>
        <fullName evidence="4">tRNA pseudouridylate synthase I</fullName>
    </alternativeName>
    <alternativeName>
        <fullName evidence="4">tRNA-uridine isomerase I</fullName>
    </alternativeName>
</protein>
<feature type="binding site" evidence="4">
    <location>
        <position position="148"/>
    </location>
    <ligand>
        <name>substrate</name>
    </ligand>
</feature>
<dbReference type="CDD" id="cd02570">
    <property type="entry name" value="PseudoU_synth_EcTruA"/>
    <property type="match status" value="1"/>
</dbReference>
<dbReference type="EMBL" id="JAPMKU010000002">
    <property type="protein sequence ID" value="MCX7468119.1"/>
    <property type="molecule type" value="Genomic_DNA"/>
</dbReference>
<dbReference type="NCBIfam" id="TIGR00071">
    <property type="entry name" value="hisT_truA"/>
    <property type="match status" value="1"/>
</dbReference>
<evidence type="ECO:0000256" key="3">
    <source>
        <dbReference type="ARBA" id="ARBA00023235"/>
    </source>
</evidence>
<dbReference type="RefSeq" id="WP_248167839.1">
    <property type="nucleotide sequence ID" value="NZ_JALNJA010000002.1"/>
</dbReference>
<dbReference type="InterPro" id="IPR020095">
    <property type="entry name" value="PsdUridine_synth_TruA_C"/>
</dbReference>
<accession>A0A9Q4C6Z9</accession>
<evidence type="ECO:0000256" key="2">
    <source>
        <dbReference type="ARBA" id="ARBA00022694"/>
    </source>
</evidence>
<sequence length="347" mass="37158">MRPRRPVAVDSSAVTDPTSPPGPTEPIRLRLDLAYDGTDFHGWARQKPAGGVELRTVQGSLEDALSKILRFPAKLTVAGRTDAGVHATGQVAHLDVPAAALGTRSIGDDPSTLVRRLAKLLPPDVRIHRCTRAPEGFDARFSALRRHYVYRVTTHARGALPIRARDTAHWPRNVDVAAMQDAAEVLTGLNDFAAFCRARAGATTVRDLQAFTWRDISTPEEPQLYLAEVTADAFCWSMVRSLVGACLAVGEGRRPAGFTGGLLAERSRSPLVPVAPANGLTLVAVDYPDDGELAERAEQTRGVRVLEGEEHRARGKGCPEGNPHFEGPGAEAQHTAARPAGEAAGDS</sequence>
<dbReference type="GO" id="GO:0031119">
    <property type="term" value="P:tRNA pseudouridine synthesis"/>
    <property type="evidence" value="ECO:0007669"/>
    <property type="project" value="UniProtKB-UniRule"/>
</dbReference>
<comment type="caution">
    <text evidence="8">The sequence shown here is derived from an EMBL/GenBank/DDBJ whole genome shotgun (WGS) entry which is preliminary data.</text>
</comment>
<dbReference type="HAMAP" id="MF_00171">
    <property type="entry name" value="TruA"/>
    <property type="match status" value="1"/>
</dbReference>
<comment type="caution">
    <text evidence="4">Lacks conserved residue(s) required for the propagation of feature annotation.</text>
</comment>
<dbReference type="Pfam" id="PF01416">
    <property type="entry name" value="PseudoU_synth_1"/>
    <property type="match status" value="1"/>
</dbReference>
<dbReference type="PANTHER" id="PTHR11142">
    <property type="entry name" value="PSEUDOURIDYLATE SYNTHASE"/>
    <property type="match status" value="1"/>
</dbReference>
<dbReference type="Gene3D" id="3.30.70.580">
    <property type="entry name" value="Pseudouridine synthase I, catalytic domain, N-terminal subdomain"/>
    <property type="match status" value="1"/>
</dbReference>
<dbReference type="EC" id="5.4.99.12" evidence="4"/>
<gene>
    <name evidence="4 8" type="primary">truA</name>
    <name evidence="8" type="ORF">OS129_04385</name>
</gene>
<dbReference type="GO" id="GO:0160147">
    <property type="term" value="F:tRNA pseudouridine(38-40) synthase activity"/>
    <property type="evidence" value="ECO:0007669"/>
    <property type="project" value="UniProtKB-EC"/>
</dbReference>
<feature type="region of interest" description="Disordered" evidence="6">
    <location>
        <begin position="1"/>
        <end position="27"/>
    </location>
</feature>
<evidence type="ECO:0000256" key="1">
    <source>
        <dbReference type="ARBA" id="ARBA00009375"/>
    </source>
</evidence>
<comment type="function">
    <text evidence="4">Formation of pseudouridine at positions 38, 39 and 40 in the anticodon stem and loop of transfer RNAs.</text>
</comment>
<feature type="domain" description="Pseudouridine synthase I TruA alpha/beta" evidence="7">
    <location>
        <begin position="182"/>
        <end position="288"/>
    </location>
</feature>
<reference evidence="8" key="1">
    <citation type="submission" date="2022-11" db="EMBL/GenBank/DDBJ databases">
        <title>Corynebacterium sp. isolated from Penguins.</title>
        <authorList>
            <person name="Sedlar K."/>
            <person name="Svec P."/>
        </authorList>
    </citation>
    <scope>NUCLEOTIDE SEQUENCE</scope>
    <source>
        <strain evidence="8">P7374</strain>
    </source>
</reference>
<dbReference type="SUPFAM" id="SSF55120">
    <property type="entry name" value="Pseudouridine synthase"/>
    <property type="match status" value="1"/>
</dbReference>
<evidence type="ECO:0000256" key="6">
    <source>
        <dbReference type="SAM" id="MobiDB-lite"/>
    </source>
</evidence>
<evidence type="ECO:0000256" key="4">
    <source>
        <dbReference type="HAMAP-Rule" id="MF_00171"/>
    </source>
</evidence>
<comment type="subunit">
    <text evidence="4">Homodimer.</text>
</comment>
<dbReference type="InterPro" id="IPR020103">
    <property type="entry name" value="PsdUridine_synth_cat_dom_sf"/>
</dbReference>
<proteinExistence type="inferred from homology"/>
<comment type="similarity">
    <text evidence="1 4 5">Belongs to the tRNA pseudouridine synthase TruA family.</text>
</comment>
<evidence type="ECO:0000313" key="9">
    <source>
        <dbReference type="Proteomes" id="UP001071478"/>
    </source>
</evidence>
<name>A0A9Q4C6Z9_9CORY</name>
<dbReference type="Gene3D" id="3.30.70.660">
    <property type="entry name" value="Pseudouridine synthase I, catalytic domain, C-terminal subdomain"/>
    <property type="match status" value="1"/>
</dbReference>
<evidence type="ECO:0000259" key="7">
    <source>
        <dbReference type="Pfam" id="PF01416"/>
    </source>
</evidence>
<keyword evidence="2 4" id="KW-0819">tRNA processing</keyword>
<feature type="active site" description="Nucleophile" evidence="4">
    <location>
        <position position="82"/>
    </location>
</feature>
<comment type="catalytic activity">
    <reaction evidence="4 5">
        <text>uridine(38/39/40) in tRNA = pseudouridine(38/39/40) in tRNA</text>
        <dbReference type="Rhea" id="RHEA:22376"/>
        <dbReference type="Rhea" id="RHEA-COMP:10085"/>
        <dbReference type="Rhea" id="RHEA-COMP:10087"/>
        <dbReference type="ChEBI" id="CHEBI:65314"/>
        <dbReference type="ChEBI" id="CHEBI:65315"/>
        <dbReference type="EC" id="5.4.99.12"/>
    </reaction>
</comment>